<keyword evidence="1" id="KW-0812">Transmembrane</keyword>
<reference evidence="2" key="2">
    <citation type="submission" date="2023-05" db="EMBL/GenBank/DDBJ databases">
        <authorList>
            <consortium name="Lawrence Berkeley National Laboratory"/>
            <person name="Steindorff A."/>
            <person name="Hensen N."/>
            <person name="Bonometti L."/>
            <person name="Westerberg I."/>
            <person name="Brannstrom I.O."/>
            <person name="Guillou S."/>
            <person name="Cros-Aarteil S."/>
            <person name="Calhoun S."/>
            <person name="Haridas S."/>
            <person name="Kuo A."/>
            <person name="Mondo S."/>
            <person name="Pangilinan J."/>
            <person name="Riley R."/>
            <person name="Labutti K."/>
            <person name="Andreopoulos B."/>
            <person name="Lipzen A."/>
            <person name="Chen C."/>
            <person name="Yanf M."/>
            <person name="Daum C."/>
            <person name="Ng V."/>
            <person name="Clum A."/>
            <person name="Ohm R."/>
            <person name="Martin F."/>
            <person name="Silar P."/>
            <person name="Natvig D."/>
            <person name="Lalanne C."/>
            <person name="Gautier V."/>
            <person name="Ament-Velasquez S.L."/>
            <person name="Kruys A."/>
            <person name="Hutchinson M.I."/>
            <person name="Powell A.J."/>
            <person name="Barry K."/>
            <person name="Miller A.N."/>
            <person name="Grigoriev I.V."/>
            <person name="Debuchy R."/>
            <person name="Gladieux P."/>
            <person name="Thoren M.H."/>
            <person name="Johannesson H."/>
        </authorList>
    </citation>
    <scope>NUCLEOTIDE SEQUENCE</scope>
    <source>
        <strain evidence="2">CBS 315.58</strain>
    </source>
</reference>
<feature type="transmembrane region" description="Helical" evidence="1">
    <location>
        <begin position="138"/>
        <end position="158"/>
    </location>
</feature>
<keyword evidence="1" id="KW-1133">Transmembrane helix</keyword>
<keyword evidence="3" id="KW-1185">Reference proteome</keyword>
<dbReference type="EMBL" id="MU864070">
    <property type="protein sequence ID" value="KAK4194334.1"/>
    <property type="molecule type" value="Genomic_DNA"/>
</dbReference>
<comment type="caution">
    <text evidence="2">The sequence shown here is derived from an EMBL/GenBank/DDBJ whole genome shotgun (WGS) entry which is preliminary data.</text>
</comment>
<feature type="transmembrane region" description="Helical" evidence="1">
    <location>
        <begin position="241"/>
        <end position="266"/>
    </location>
</feature>
<accession>A0AAN7API4</accession>
<sequence>MSSPEQTNDTLSLVSSFYGPGNITCWLLTLASVLVTWTLNPKSRLQDAITLDFMAALAVPSVAAGHSFYLLFSPQSLNAELNEEASSVNSTTLFTSSSPKAIRYAAAVEAPLNVCETFSSVAMTMYAIAALNGRSRRASLAMAVGLLAFSTEISIFVQTADVREAITNLARPFLFNSVIAMTVILGVLAFFLVVILVIGLVIIDFRLRRLVVTEETTRKDVEEILNLKVANAQRVERLRMWLSIVPSTCLAPIALLISVLSGTGWIGETTYKAMEPGRARLFFFMPRSTETITELDQAVSLAIGILTLCFSLWDALRVRWQGDISRRGGIDEDLASGQGLTIGTVLATSVTGRELLERGIV</sequence>
<feature type="transmembrane region" description="Helical" evidence="1">
    <location>
        <begin position="178"/>
        <end position="203"/>
    </location>
</feature>
<gene>
    <name evidence="2" type="ORF">QBC40DRAFT_290941</name>
</gene>
<keyword evidence="1" id="KW-0472">Membrane</keyword>
<evidence type="ECO:0000313" key="2">
    <source>
        <dbReference type="EMBL" id="KAK4194334.1"/>
    </source>
</evidence>
<dbReference type="Proteomes" id="UP001303160">
    <property type="component" value="Unassembled WGS sequence"/>
</dbReference>
<reference evidence="2" key="1">
    <citation type="journal article" date="2023" name="Mol. Phylogenet. Evol.">
        <title>Genome-scale phylogeny and comparative genomics of the fungal order Sordariales.</title>
        <authorList>
            <person name="Hensen N."/>
            <person name="Bonometti L."/>
            <person name="Westerberg I."/>
            <person name="Brannstrom I.O."/>
            <person name="Guillou S."/>
            <person name="Cros-Aarteil S."/>
            <person name="Calhoun S."/>
            <person name="Haridas S."/>
            <person name="Kuo A."/>
            <person name="Mondo S."/>
            <person name="Pangilinan J."/>
            <person name="Riley R."/>
            <person name="LaButti K."/>
            <person name="Andreopoulos B."/>
            <person name="Lipzen A."/>
            <person name="Chen C."/>
            <person name="Yan M."/>
            <person name="Daum C."/>
            <person name="Ng V."/>
            <person name="Clum A."/>
            <person name="Steindorff A."/>
            <person name="Ohm R.A."/>
            <person name="Martin F."/>
            <person name="Silar P."/>
            <person name="Natvig D.O."/>
            <person name="Lalanne C."/>
            <person name="Gautier V."/>
            <person name="Ament-Velasquez S.L."/>
            <person name="Kruys A."/>
            <person name="Hutchinson M.I."/>
            <person name="Powell A.J."/>
            <person name="Barry K."/>
            <person name="Miller A.N."/>
            <person name="Grigoriev I.V."/>
            <person name="Debuchy R."/>
            <person name="Gladieux P."/>
            <person name="Hiltunen Thoren M."/>
            <person name="Johannesson H."/>
        </authorList>
    </citation>
    <scope>NUCLEOTIDE SEQUENCE</scope>
    <source>
        <strain evidence="2">CBS 315.58</strain>
    </source>
</reference>
<dbReference type="AlphaFoldDB" id="A0AAN7API4"/>
<protein>
    <submittedName>
        <fullName evidence="2">Uncharacterized protein</fullName>
    </submittedName>
</protein>
<evidence type="ECO:0000313" key="3">
    <source>
        <dbReference type="Proteomes" id="UP001303160"/>
    </source>
</evidence>
<feature type="transmembrane region" description="Helical" evidence="1">
    <location>
        <begin position="20"/>
        <end position="39"/>
    </location>
</feature>
<evidence type="ECO:0000256" key="1">
    <source>
        <dbReference type="SAM" id="Phobius"/>
    </source>
</evidence>
<feature type="transmembrane region" description="Helical" evidence="1">
    <location>
        <begin position="51"/>
        <end position="72"/>
    </location>
</feature>
<proteinExistence type="predicted"/>
<organism evidence="2 3">
    <name type="scientific">Triangularia verruculosa</name>
    <dbReference type="NCBI Taxonomy" id="2587418"/>
    <lineage>
        <taxon>Eukaryota</taxon>
        <taxon>Fungi</taxon>
        <taxon>Dikarya</taxon>
        <taxon>Ascomycota</taxon>
        <taxon>Pezizomycotina</taxon>
        <taxon>Sordariomycetes</taxon>
        <taxon>Sordariomycetidae</taxon>
        <taxon>Sordariales</taxon>
        <taxon>Podosporaceae</taxon>
        <taxon>Triangularia</taxon>
    </lineage>
</organism>
<name>A0AAN7API4_9PEZI</name>
<feature type="transmembrane region" description="Helical" evidence="1">
    <location>
        <begin position="298"/>
        <end position="316"/>
    </location>
</feature>